<feature type="domain" description="ABC transporter" evidence="5">
    <location>
        <begin position="4"/>
        <end position="263"/>
    </location>
</feature>
<evidence type="ECO:0000313" key="6">
    <source>
        <dbReference type="EMBL" id="NYB75158.1"/>
    </source>
</evidence>
<dbReference type="Gene3D" id="3.40.50.300">
    <property type="entry name" value="P-loop containing nucleotide triphosphate hydrolases"/>
    <property type="match status" value="2"/>
</dbReference>
<dbReference type="EMBL" id="JACBNQ010000018">
    <property type="protein sequence ID" value="NYB75158.1"/>
    <property type="molecule type" value="Genomic_DNA"/>
</dbReference>
<dbReference type="GO" id="GO:0016887">
    <property type="term" value="F:ATP hydrolysis activity"/>
    <property type="evidence" value="ECO:0007669"/>
    <property type="project" value="InterPro"/>
</dbReference>
<dbReference type="Pfam" id="PF16326">
    <property type="entry name" value="ABC_tran_CTD"/>
    <property type="match status" value="1"/>
</dbReference>
<sequence>MIVLSCSYVSKSYVVDNIIENISFSVNDNEKIGLIGLNGAGKTTLFNILTGSLEPDSGEIYRVKSKKLGYLKQNTKIDSNMSIMDEMLTIFNDVIKIEEELSLLSNKISNFTENDNKSELESLMHTYAKLSEQFEESDGYGFKSLIRGVLKGLGFSENEFNKPVNLLSGGQKSRVMLAKLLLEKADILLLDEPTNHLDIDAISWLEKYIKSFGGAAIIISHDRYFLDNTVDRILLLENKKLSSYNGNYTDFMKKRKQELELKMKQYDEYEKEIEKQEEMIRRLHAYGSKRNIRQAFSRQKALDKIKKMDKPQTDSKKVKLHFIPKVKSGRDVLKVENLSVSYNEYNVFKNVNMNIYKGDRAGIIGPNGIGKSTLLKVISNKLNKFNGSISTGHYVNIGYYDQEQTSLDDENTVIDEIWDCNPDLNYYDVRTMLAQFLFTGDDLYKIIGELSGGEKSRLSLLKLMTSNANFLLMDEPTNHLDIDSKEMLEDALLNYEGTVLVVSHDRYFLNKIANNIYDMSSEGVFQYLGNYDYYLQKKAELEEDDDEIIEAKTKTQINAEKKKEREQIRDRQRREKSIKKLEEMIEMHENKILELELALCQPSTYDDKVLVMNLNEKINILKNELEQYYDEWTEILDKK</sequence>
<keyword evidence="4" id="KW-0175">Coiled coil</keyword>
<dbReference type="InterPro" id="IPR027417">
    <property type="entry name" value="P-loop_NTPase"/>
</dbReference>
<dbReference type="RefSeq" id="WP_179238865.1">
    <property type="nucleotide sequence ID" value="NZ_JACBNQ010000018.1"/>
</dbReference>
<dbReference type="InterPro" id="IPR051309">
    <property type="entry name" value="ABCF_ATPase"/>
</dbReference>
<dbReference type="InterPro" id="IPR032781">
    <property type="entry name" value="ABC_tran_Xtn"/>
</dbReference>
<proteinExistence type="predicted"/>
<protein>
    <submittedName>
        <fullName evidence="6">ABC-F type ribosomal protection protein</fullName>
    </submittedName>
</protein>
<keyword evidence="2" id="KW-0547">Nucleotide-binding</keyword>
<dbReference type="GO" id="GO:0005524">
    <property type="term" value="F:ATP binding"/>
    <property type="evidence" value="ECO:0007669"/>
    <property type="project" value="UniProtKB-KW"/>
</dbReference>
<reference evidence="6" key="1">
    <citation type="submission" date="2020-07" db="EMBL/GenBank/DDBJ databases">
        <title>Genomic analysis of a strain of Sedimentibacter Hydroxybenzoicus DSM7310.</title>
        <authorList>
            <person name="Ma S."/>
        </authorList>
    </citation>
    <scope>NUCLEOTIDE SEQUENCE</scope>
    <source>
        <strain evidence="6">DSM 7310</strain>
    </source>
</reference>
<dbReference type="Proteomes" id="UP000611629">
    <property type="component" value="Unassembled WGS sequence"/>
</dbReference>
<keyword evidence="7" id="KW-1185">Reference proteome</keyword>
<dbReference type="Pfam" id="PF12848">
    <property type="entry name" value="ABC_tran_Xtn"/>
    <property type="match status" value="1"/>
</dbReference>
<feature type="domain" description="ABC transporter" evidence="5">
    <location>
        <begin position="333"/>
        <end position="546"/>
    </location>
</feature>
<dbReference type="AlphaFoldDB" id="A0A974GX52"/>
<feature type="coiled-coil region" evidence="4">
    <location>
        <begin position="554"/>
        <end position="631"/>
    </location>
</feature>
<evidence type="ECO:0000256" key="3">
    <source>
        <dbReference type="ARBA" id="ARBA00022840"/>
    </source>
</evidence>
<dbReference type="SUPFAM" id="SSF52540">
    <property type="entry name" value="P-loop containing nucleoside triphosphate hydrolases"/>
    <property type="match status" value="2"/>
</dbReference>
<feature type="coiled-coil region" evidence="4">
    <location>
        <begin position="252"/>
        <end position="286"/>
    </location>
</feature>
<accession>A0A974GX52</accession>
<dbReference type="InterPro" id="IPR017871">
    <property type="entry name" value="ABC_transporter-like_CS"/>
</dbReference>
<dbReference type="CDD" id="cd03221">
    <property type="entry name" value="ABCF_EF-3"/>
    <property type="match status" value="2"/>
</dbReference>
<comment type="caution">
    <text evidence="6">The sequence shown here is derived from an EMBL/GenBank/DDBJ whole genome shotgun (WGS) entry which is preliminary data.</text>
</comment>
<dbReference type="FunFam" id="3.40.50.300:FF:000309">
    <property type="entry name" value="ABC transporter ATP-binding protein"/>
    <property type="match status" value="1"/>
</dbReference>
<gene>
    <name evidence="6" type="primary">abc-f</name>
    <name evidence="6" type="ORF">HZF24_13500</name>
</gene>
<dbReference type="InterPro" id="IPR003439">
    <property type="entry name" value="ABC_transporter-like_ATP-bd"/>
</dbReference>
<dbReference type="Pfam" id="PF00005">
    <property type="entry name" value="ABC_tran"/>
    <property type="match status" value="2"/>
</dbReference>
<dbReference type="FunFam" id="3.40.50.300:FF:000011">
    <property type="entry name" value="Putative ABC transporter ATP-binding component"/>
    <property type="match status" value="1"/>
</dbReference>
<dbReference type="SMART" id="SM00382">
    <property type="entry name" value="AAA"/>
    <property type="match status" value="2"/>
</dbReference>
<dbReference type="InterPro" id="IPR003593">
    <property type="entry name" value="AAA+_ATPase"/>
</dbReference>
<dbReference type="PANTHER" id="PTHR42855:SF2">
    <property type="entry name" value="DRUG RESISTANCE ABC TRANSPORTER,ATP-BINDING PROTEIN"/>
    <property type="match status" value="1"/>
</dbReference>
<dbReference type="GO" id="GO:0003677">
    <property type="term" value="F:DNA binding"/>
    <property type="evidence" value="ECO:0007669"/>
    <property type="project" value="InterPro"/>
</dbReference>
<dbReference type="PANTHER" id="PTHR42855">
    <property type="entry name" value="ABC TRANSPORTER ATP-BINDING SUBUNIT"/>
    <property type="match status" value="1"/>
</dbReference>
<keyword evidence="1" id="KW-0677">Repeat</keyword>
<name>A0A974GX52_SEDHY</name>
<dbReference type="InterPro" id="IPR032524">
    <property type="entry name" value="ABC_tran_C"/>
</dbReference>
<keyword evidence="3" id="KW-0067">ATP-binding</keyword>
<dbReference type="PROSITE" id="PS00211">
    <property type="entry name" value="ABC_TRANSPORTER_1"/>
    <property type="match status" value="2"/>
</dbReference>
<organism evidence="6 7">
    <name type="scientific">Sedimentibacter hydroxybenzoicus DSM 7310</name>
    <dbReference type="NCBI Taxonomy" id="1123245"/>
    <lineage>
        <taxon>Bacteria</taxon>
        <taxon>Bacillati</taxon>
        <taxon>Bacillota</taxon>
        <taxon>Tissierellia</taxon>
        <taxon>Sedimentibacter</taxon>
    </lineage>
</organism>
<evidence type="ECO:0000313" key="7">
    <source>
        <dbReference type="Proteomes" id="UP000611629"/>
    </source>
</evidence>
<dbReference type="PROSITE" id="PS50893">
    <property type="entry name" value="ABC_TRANSPORTER_2"/>
    <property type="match status" value="2"/>
</dbReference>
<evidence type="ECO:0000256" key="1">
    <source>
        <dbReference type="ARBA" id="ARBA00022737"/>
    </source>
</evidence>
<evidence type="ECO:0000256" key="4">
    <source>
        <dbReference type="SAM" id="Coils"/>
    </source>
</evidence>
<evidence type="ECO:0000259" key="5">
    <source>
        <dbReference type="PROSITE" id="PS50893"/>
    </source>
</evidence>
<evidence type="ECO:0000256" key="2">
    <source>
        <dbReference type="ARBA" id="ARBA00022741"/>
    </source>
</evidence>